<feature type="domain" description="CCR4-NOT transcription complex subunit 1-like NOT1 connector" evidence="1">
    <location>
        <begin position="59"/>
        <end position="198"/>
    </location>
</feature>
<dbReference type="InterPro" id="IPR055454">
    <property type="entry name" value="CNOT1-like_NOT1_connector"/>
</dbReference>
<dbReference type="Proteomes" id="UP000233556">
    <property type="component" value="Unassembled WGS sequence"/>
</dbReference>
<dbReference type="EMBL" id="KZ523522">
    <property type="protein sequence ID" value="PKU27930.1"/>
    <property type="molecule type" value="Genomic_DNA"/>
</dbReference>
<organism evidence="2 3">
    <name type="scientific">Limosa lapponica baueri</name>
    <dbReference type="NCBI Taxonomy" id="1758121"/>
    <lineage>
        <taxon>Eukaryota</taxon>
        <taxon>Metazoa</taxon>
        <taxon>Chordata</taxon>
        <taxon>Craniata</taxon>
        <taxon>Vertebrata</taxon>
        <taxon>Euteleostomi</taxon>
        <taxon>Archelosauria</taxon>
        <taxon>Archosauria</taxon>
        <taxon>Dinosauria</taxon>
        <taxon>Saurischia</taxon>
        <taxon>Theropoda</taxon>
        <taxon>Coelurosauria</taxon>
        <taxon>Aves</taxon>
        <taxon>Neognathae</taxon>
        <taxon>Neoaves</taxon>
        <taxon>Charadriiformes</taxon>
        <taxon>Scolopacidae</taxon>
        <taxon>Limosa</taxon>
    </lineage>
</organism>
<reference evidence="3" key="1">
    <citation type="submission" date="2017-11" db="EMBL/GenBank/DDBJ databases">
        <authorList>
            <person name="Lima N.C."/>
            <person name="Parody-Merino A.M."/>
            <person name="Battley P.F."/>
            <person name="Fidler A.E."/>
            <person name="Prosdocimi F."/>
        </authorList>
    </citation>
    <scope>NUCLEOTIDE SEQUENCE [LARGE SCALE GENOMIC DNA]</scope>
</reference>
<dbReference type="GO" id="GO:0000932">
    <property type="term" value="C:P-body"/>
    <property type="evidence" value="ECO:0007669"/>
    <property type="project" value="TreeGrafter"/>
</dbReference>
<dbReference type="InterPro" id="IPR040398">
    <property type="entry name" value="Not1"/>
</dbReference>
<dbReference type="GO" id="GO:0017148">
    <property type="term" value="P:negative regulation of translation"/>
    <property type="evidence" value="ECO:0007669"/>
    <property type="project" value="InterPro"/>
</dbReference>
<reference evidence="3" key="2">
    <citation type="submission" date="2017-12" db="EMBL/GenBank/DDBJ databases">
        <title>Genome sequence of the Bar-tailed Godwit (Limosa lapponica baueri).</title>
        <authorList>
            <person name="Lima N.C.B."/>
            <person name="Parody-Merino A.M."/>
            <person name="Battley P.F."/>
            <person name="Fidler A.E."/>
            <person name="Prosdocimi F."/>
        </authorList>
    </citation>
    <scope>NUCLEOTIDE SEQUENCE [LARGE SCALE GENOMIC DNA]</scope>
</reference>
<evidence type="ECO:0000313" key="2">
    <source>
        <dbReference type="EMBL" id="PKU27930.1"/>
    </source>
</evidence>
<dbReference type="GO" id="GO:0030015">
    <property type="term" value="C:CCR4-NOT core complex"/>
    <property type="evidence" value="ECO:0007669"/>
    <property type="project" value="InterPro"/>
</dbReference>
<proteinExistence type="predicted"/>
<gene>
    <name evidence="2" type="ORF">llap_21766</name>
</gene>
<evidence type="ECO:0000313" key="3">
    <source>
        <dbReference type="Proteomes" id="UP000233556"/>
    </source>
</evidence>
<evidence type="ECO:0000259" key="1">
    <source>
        <dbReference type="Pfam" id="PF23590"/>
    </source>
</evidence>
<keyword evidence="3" id="KW-1185">Reference proteome</keyword>
<dbReference type="GO" id="GO:0060090">
    <property type="term" value="F:molecular adaptor activity"/>
    <property type="evidence" value="ECO:0007669"/>
    <property type="project" value="TreeGrafter"/>
</dbReference>
<dbReference type="GO" id="GO:0000288">
    <property type="term" value="P:nuclear-transcribed mRNA catabolic process, deadenylation-dependent decay"/>
    <property type="evidence" value="ECO:0007669"/>
    <property type="project" value="TreeGrafter"/>
</dbReference>
<dbReference type="AlphaFoldDB" id="A0A2I0T299"/>
<dbReference type="Pfam" id="PF23590">
    <property type="entry name" value="NOT1_connector"/>
    <property type="match status" value="1"/>
</dbReference>
<accession>A0A2I0T299</accession>
<dbReference type="PANTHER" id="PTHR13162:SF8">
    <property type="entry name" value="CCR4-NOT TRANSCRIPTION COMPLEX SUBUNIT 1"/>
    <property type="match status" value="1"/>
</dbReference>
<dbReference type="CDD" id="cd20710">
    <property type="entry name" value="NOT1_connector"/>
    <property type="match status" value="1"/>
</dbReference>
<dbReference type="PANTHER" id="PTHR13162">
    <property type="entry name" value="CCR4-NOT TRANSCRIPTION COMPLEX"/>
    <property type="match status" value="1"/>
</dbReference>
<protein>
    <submittedName>
        <fullName evidence="2">Ccr4-not transcription complex subunit 1 isoform x1</fullName>
    </submittedName>
</protein>
<dbReference type="OrthoDB" id="1933107at2759"/>
<sequence>MPEQIRLKVGGVDPKQLAVYEEFARNVPGFLPTNDLTQPTGFLAQPMKQQAWATDDVAQIYDKCMTELEQHLQSIPHTLAMNPQAQALRSLLEAVVVARNSRDAIAALGLLQKAVEGLLDATSGADADLLLRYRECHLLVLKALQDGRAYGSPWCNKQITRCLIECRDEYKYNVEAVELLIRNHLVNMQQYDLHLAQVKATCSFREGLRPSRWEIGGLIALFVLTVDGERLELHGCGLCHAVGKDPVGG</sequence>
<name>A0A2I0T299_LIMLA</name>